<dbReference type="Proteomes" id="UP000602198">
    <property type="component" value="Unassembled WGS sequence"/>
</dbReference>
<organism evidence="1 2">
    <name type="scientific">Nocardia acididurans</name>
    <dbReference type="NCBI Taxonomy" id="2802282"/>
    <lineage>
        <taxon>Bacteria</taxon>
        <taxon>Bacillati</taxon>
        <taxon>Actinomycetota</taxon>
        <taxon>Actinomycetes</taxon>
        <taxon>Mycobacteriales</taxon>
        <taxon>Nocardiaceae</taxon>
        <taxon>Nocardia</taxon>
    </lineage>
</organism>
<evidence type="ECO:0000313" key="2">
    <source>
        <dbReference type="Proteomes" id="UP000602198"/>
    </source>
</evidence>
<reference evidence="1 2" key="1">
    <citation type="submission" date="2021-01" db="EMBL/GenBank/DDBJ databases">
        <title>WGS of actinomycetes isolated from Thailand.</title>
        <authorList>
            <person name="Thawai C."/>
        </authorList>
    </citation>
    <scope>NUCLEOTIDE SEQUENCE [LARGE SCALE GENOMIC DNA]</scope>
    <source>
        <strain evidence="1 2">LPG 2</strain>
    </source>
</reference>
<evidence type="ECO:0000313" key="1">
    <source>
        <dbReference type="EMBL" id="MBL1074223.1"/>
    </source>
</evidence>
<protein>
    <submittedName>
        <fullName evidence="1">Uncharacterized protein</fullName>
    </submittedName>
</protein>
<keyword evidence="2" id="KW-1185">Reference proteome</keyword>
<comment type="caution">
    <text evidence="1">The sequence shown here is derived from an EMBL/GenBank/DDBJ whole genome shotgun (WGS) entry which is preliminary data.</text>
</comment>
<gene>
    <name evidence="1" type="ORF">JK358_07420</name>
</gene>
<dbReference type="EMBL" id="JAERRJ010000002">
    <property type="protein sequence ID" value="MBL1074223.1"/>
    <property type="molecule type" value="Genomic_DNA"/>
</dbReference>
<proteinExistence type="predicted"/>
<name>A0ABS1M0M0_9NOCA</name>
<dbReference type="RefSeq" id="WP_201945039.1">
    <property type="nucleotide sequence ID" value="NZ_JAERRJ010000002.1"/>
</dbReference>
<sequence>MNTNQPEPGRTAHDDDPLVPIPIPALIALLIRREDDKGAALTEDEVLDVRNKALCMMMPLSDQRALARSRGYRDIDPDYVWQEWCVYKSGQDPFTLAEDLTDDGRSNSGSAEL</sequence>
<accession>A0ABS1M0M0</accession>